<gene>
    <name evidence="1" type="ORF">E1B28_012983</name>
</gene>
<dbReference type="AlphaFoldDB" id="A0A9P7UPF5"/>
<protein>
    <submittedName>
        <fullName evidence="1">Uncharacterized protein</fullName>
    </submittedName>
</protein>
<sequence>MTNEHSRAVFNKAFDRKLLVDNFAPTVQQRRDFYHPTEAPEDAILVASGSRSRRSDRLTRKYRHLGIEM</sequence>
<keyword evidence="2" id="KW-1185">Reference proteome</keyword>
<accession>A0A9P7UPF5</accession>
<evidence type="ECO:0000313" key="2">
    <source>
        <dbReference type="Proteomes" id="UP001049176"/>
    </source>
</evidence>
<dbReference type="GeneID" id="66082058"/>
<evidence type="ECO:0000313" key="1">
    <source>
        <dbReference type="EMBL" id="KAG7087004.1"/>
    </source>
</evidence>
<dbReference type="Proteomes" id="UP001049176">
    <property type="component" value="Chromosome 9"/>
</dbReference>
<comment type="caution">
    <text evidence="1">The sequence shown here is derived from an EMBL/GenBank/DDBJ whole genome shotgun (WGS) entry which is preliminary data.</text>
</comment>
<name>A0A9P7UPF5_9AGAR</name>
<dbReference type="RefSeq" id="XP_043003475.1">
    <property type="nucleotide sequence ID" value="XM_043158132.1"/>
</dbReference>
<dbReference type="EMBL" id="CM032189">
    <property type="protein sequence ID" value="KAG7087004.1"/>
    <property type="molecule type" value="Genomic_DNA"/>
</dbReference>
<reference evidence="1" key="1">
    <citation type="journal article" date="2021" name="Genome Biol. Evol.">
        <title>The assembled and annotated genome of the fairy-ring fungus Marasmius oreades.</title>
        <authorList>
            <person name="Hiltunen M."/>
            <person name="Ament-Velasquez S.L."/>
            <person name="Johannesson H."/>
        </authorList>
    </citation>
    <scope>NUCLEOTIDE SEQUENCE</scope>
    <source>
        <strain evidence="1">03SP1</strain>
    </source>
</reference>
<organism evidence="1 2">
    <name type="scientific">Marasmius oreades</name>
    <name type="common">fairy-ring Marasmius</name>
    <dbReference type="NCBI Taxonomy" id="181124"/>
    <lineage>
        <taxon>Eukaryota</taxon>
        <taxon>Fungi</taxon>
        <taxon>Dikarya</taxon>
        <taxon>Basidiomycota</taxon>
        <taxon>Agaricomycotina</taxon>
        <taxon>Agaricomycetes</taxon>
        <taxon>Agaricomycetidae</taxon>
        <taxon>Agaricales</taxon>
        <taxon>Marasmiineae</taxon>
        <taxon>Marasmiaceae</taxon>
        <taxon>Marasmius</taxon>
    </lineage>
</organism>
<proteinExistence type="predicted"/>
<dbReference type="KEGG" id="more:E1B28_012983"/>